<organism evidence="2">
    <name type="scientific">Salinicola endophyticus</name>
    <dbReference type="NCBI Taxonomy" id="1949083"/>
    <lineage>
        <taxon>Bacteria</taxon>
        <taxon>Pseudomonadati</taxon>
        <taxon>Pseudomonadota</taxon>
        <taxon>Gammaproteobacteria</taxon>
        <taxon>Oceanospirillales</taxon>
        <taxon>Halomonadaceae</taxon>
        <taxon>Salinicola</taxon>
    </lineage>
</organism>
<dbReference type="Gene3D" id="1.25.40.10">
    <property type="entry name" value="Tetratricopeptide repeat domain"/>
    <property type="match status" value="2"/>
</dbReference>
<dbReference type="RefSeq" id="WP_353981783.1">
    <property type="nucleotide sequence ID" value="NZ_CP159578.1"/>
</dbReference>
<dbReference type="PANTHER" id="PTHR46430:SF3">
    <property type="entry name" value="ACTIVATOR OF C KINASE PROTEIN 1"/>
    <property type="match status" value="1"/>
</dbReference>
<evidence type="ECO:0000313" key="2">
    <source>
        <dbReference type="EMBL" id="XCJ80981.1"/>
    </source>
</evidence>
<dbReference type="PANTHER" id="PTHR46430">
    <property type="entry name" value="PROTEIN SKT5-RELATED"/>
    <property type="match status" value="1"/>
</dbReference>
<name>A0AB74UB25_9GAMM</name>
<protein>
    <submittedName>
        <fullName evidence="2">Tetratricopeptide repeat protein</fullName>
    </submittedName>
</protein>
<reference evidence="2" key="1">
    <citation type="submission" date="2024-06" db="EMBL/GenBank/DDBJ databases">
        <title>Complete genome of Salinicola endophyticus HNIBRBA4755.</title>
        <authorList>
            <person name="Shin S.Y."/>
            <person name="Kang H."/>
            <person name="Song J."/>
        </authorList>
    </citation>
    <scope>NUCLEOTIDE SEQUENCE</scope>
    <source>
        <strain evidence="2">HNIBRBA4755</strain>
    </source>
</reference>
<sequence>MFLKWSLIVFKKHFFFLVFLLFVPLTAVGEVLFPDPTGDGLNAAYSKTSRVELESQVEEGLPSAEYMMGMIYLSGDAAWGVQPDYKKAFSLLHRAWCDDVFDAGYALSTMYYKGLGVDKDLAKVRSFVLKSGENGYIKSQRTLGLAYKGDVLQSVFDKDIEKSIFWFEKAAINGDQLSAANLSVIYGGDGVLHDEKKSFEWKKRAASAKYGNSRFVQFLKLAEFYEKGVGTDKDLVQAYKYYDLSGSAGVEGKQRVAEEMTQEQIDEAIRKSQEWQKEHNVQVGGGFIRRAN</sequence>
<keyword evidence="1" id="KW-0677">Repeat</keyword>
<dbReference type="Pfam" id="PF08238">
    <property type="entry name" value="Sel1"/>
    <property type="match status" value="5"/>
</dbReference>
<dbReference type="InterPro" id="IPR006597">
    <property type="entry name" value="Sel1-like"/>
</dbReference>
<dbReference type="AlphaFoldDB" id="A0AB74UB25"/>
<accession>A0AB74UB25</accession>
<proteinExistence type="predicted"/>
<dbReference type="SMART" id="SM00671">
    <property type="entry name" value="SEL1"/>
    <property type="match status" value="5"/>
</dbReference>
<dbReference type="InterPro" id="IPR011990">
    <property type="entry name" value="TPR-like_helical_dom_sf"/>
</dbReference>
<dbReference type="EMBL" id="CP159578">
    <property type="protein sequence ID" value="XCJ80981.1"/>
    <property type="molecule type" value="Genomic_DNA"/>
</dbReference>
<dbReference type="SUPFAM" id="SSF81901">
    <property type="entry name" value="HCP-like"/>
    <property type="match status" value="1"/>
</dbReference>
<evidence type="ECO:0000256" key="1">
    <source>
        <dbReference type="ARBA" id="ARBA00022737"/>
    </source>
</evidence>
<dbReference type="InterPro" id="IPR051726">
    <property type="entry name" value="Chitin_Synth_Reg"/>
</dbReference>
<gene>
    <name evidence="2" type="ORF">ABV408_07300</name>
</gene>